<dbReference type="Proteomes" id="UP000317371">
    <property type="component" value="Unassembled WGS sequence"/>
</dbReference>
<dbReference type="AlphaFoldDB" id="A0A540VP71"/>
<evidence type="ECO:0000259" key="1">
    <source>
        <dbReference type="Pfam" id="PF01261"/>
    </source>
</evidence>
<evidence type="ECO:0000313" key="3">
    <source>
        <dbReference type="Proteomes" id="UP000317371"/>
    </source>
</evidence>
<dbReference type="GO" id="GO:0016853">
    <property type="term" value="F:isomerase activity"/>
    <property type="evidence" value="ECO:0007669"/>
    <property type="project" value="UniProtKB-KW"/>
</dbReference>
<dbReference type="InParanoid" id="A0A540VP71"/>
<sequence length="281" mass="29927">MITGLGVHLMVWGGQVGEAELALLPAIRKMGYDGVEIPIFAPDALDPSRVRAGVEAAGLRCTASTALPAEVSLIDSPRRAESVAWLQGVVRCAAALGASVLCGPLAVPVGALRGRGYTASEWENAVQALRAVGDVAGELGVRLAFEPLNRFETFFLNTVADGVRLVAEVDHPAVGLLLDTFHMHIEEKSTPAAIRLAGPRLYHFHASENDRGTVGTGQVAWAEVFRALAEIDYGGWVVVESFNAVIPELAGATCIWRPLAESPEALAQESLAFLRRQIQTE</sequence>
<reference evidence="2 3" key="1">
    <citation type="submission" date="2019-06" db="EMBL/GenBank/DDBJ databases">
        <title>Genome sequence of Litorilinea aerophila BAA-2444.</title>
        <authorList>
            <person name="Maclea K.S."/>
            <person name="Maurais E.G."/>
            <person name="Iannazzi L.C."/>
        </authorList>
    </citation>
    <scope>NUCLEOTIDE SEQUENCE [LARGE SCALE GENOMIC DNA]</scope>
    <source>
        <strain evidence="2 3">ATCC BAA-2444</strain>
    </source>
</reference>
<dbReference type="PANTHER" id="PTHR12110">
    <property type="entry name" value="HYDROXYPYRUVATE ISOMERASE"/>
    <property type="match status" value="1"/>
</dbReference>
<dbReference type="OrthoDB" id="9786584at2"/>
<organism evidence="2 3">
    <name type="scientific">Litorilinea aerophila</name>
    <dbReference type="NCBI Taxonomy" id="1204385"/>
    <lineage>
        <taxon>Bacteria</taxon>
        <taxon>Bacillati</taxon>
        <taxon>Chloroflexota</taxon>
        <taxon>Caldilineae</taxon>
        <taxon>Caldilineales</taxon>
        <taxon>Caldilineaceae</taxon>
        <taxon>Litorilinea</taxon>
    </lineage>
</organism>
<dbReference type="SUPFAM" id="SSF51658">
    <property type="entry name" value="Xylose isomerase-like"/>
    <property type="match status" value="1"/>
</dbReference>
<keyword evidence="2" id="KW-0413">Isomerase</keyword>
<dbReference type="RefSeq" id="WP_141608176.1">
    <property type="nucleotide sequence ID" value="NZ_VIGC02000001.1"/>
</dbReference>
<evidence type="ECO:0000313" key="2">
    <source>
        <dbReference type="EMBL" id="TQE97963.1"/>
    </source>
</evidence>
<keyword evidence="3" id="KW-1185">Reference proteome</keyword>
<dbReference type="InterPro" id="IPR036237">
    <property type="entry name" value="Xyl_isomerase-like_sf"/>
</dbReference>
<comment type="caution">
    <text evidence="2">The sequence shown here is derived from an EMBL/GenBank/DDBJ whole genome shotgun (WGS) entry which is preliminary data.</text>
</comment>
<dbReference type="Gene3D" id="3.20.20.150">
    <property type="entry name" value="Divalent-metal-dependent TIM barrel enzymes"/>
    <property type="match status" value="1"/>
</dbReference>
<name>A0A540VP71_9CHLR</name>
<dbReference type="EMBL" id="VIGC01000001">
    <property type="protein sequence ID" value="TQE97963.1"/>
    <property type="molecule type" value="Genomic_DNA"/>
</dbReference>
<dbReference type="InterPro" id="IPR013022">
    <property type="entry name" value="Xyl_isomerase-like_TIM-brl"/>
</dbReference>
<accession>A0A540VP71</accession>
<dbReference type="InterPro" id="IPR050312">
    <property type="entry name" value="IolE/XylAMocC-like"/>
</dbReference>
<dbReference type="PANTHER" id="PTHR12110:SF41">
    <property type="entry name" value="INOSOSE DEHYDRATASE"/>
    <property type="match status" value="1"/>
</dbReference>
<feature type="domain" description="Xylose isomerase-like TIM barrel" evidence="1">
    <location>
        <begin position="26"/>
        <end position="276"/>
    </location>
</feature>
<gene>
    <name evidence="2" type="ORF">FKZ61_00875</name>
</gene>
<protein>
    <submittedName>
        <fullName evidence="2">Sugar phosphate isomerase/epimerase</fullName>
    </submittedName>
</protein>
<proteinExistence type="predicted"/>
<dbReference type="Pfam" id="PF01261">
    <property type="entry name" value="AP_endonuc_2"/>
    <property type="match status" value="1"/>
</dbReference>